<evidence type="ECO:0000256" key="1">
    <source>
        <dbReference type="ARBA" id="ARBA00001974"/>
    </source>
</evidence>
<dbReference type="InterPro" id="IPR036250">
    <property type="entry name" value="AcylCo_DH-like_C"/>
</dbReference>
<dbReference type="SUPFAM" id="SSF47203">
    <property type="entry name" value="Acyl-CoA dehydrogenase C-terminal domain-like"/>
    <property type="match status" value="1"/>
</dbReference>
<comment type="cofactor">
    <cofactor evidence="1">
        <name>FAD</name>
        <dbReference type="ChEBI" id="CHEBI:57692"/>
    </cofactor>
</comment>
<feature type="domain" description="Acyl-CoA dehydrogenase/oxidase C-terminal" evidence="6">
    <location>
        <begin position="191"/>
        <end position="304"/>
    </location>
</feature>
<dbReference type="InterPro" id="IPR009075">
    <property type="entry name" value="AcylCo_DH/oxidase_C"/>
</dbReference>
<accession>A0ABT7M606</accession>
<keyword evidence="3" id="KW-0285">Flavoprotein</keyword>
<dbReference type="EMBL" id="JASVWF010000002">
    <property type="protein sequence ID" value="MDL5156097.1"/>
    <property type="molecule type" value="Genomic_DNA"/>
</dbReference>
<dbReference type="Pfam" id="PF02771">
    <property type="entry name" value="Acyl-CoA_dh_N"/>
    <property type="match status" value="1"/>
</dbReference>
<dbReference type="SUPFAM" id="SSF56645">
    <property type="entry name" value="Acyl-CoA dehydrogenase NM domain-like"/>
    <property type="match status" value="1"/>
</dbReference>
<feature type="domain" description="Acyl-CoA dehydrogenase/oxidase N-terminal" evidence="7">
    <location>
        <begin position="12"/>
        <end position="88"/>
    </location>
</feature>
<organism evidence="8 9">
    <name type="scientific">Actinomycetospora termitidis</name>
    <dbReference type="NCBI Taxonomy" id="3053470"/>
    <lineage>
        <taxon>Bacteria</taxon>
        <taxon>Bacillati</taxon>
        <taxon>Actinomycetota</taxon>
        <taxon>Actinomycetes</taxon>
        <taxon>Pseudonocardiales</taxon>
        <taxon>Pseudonocardiaceae</taxon>
        <taxon>Actinomycetospora</taxon>
    </lineage>
</organism>
<dbReference type="Gene3D" id="1.10.540.10">
    <property type="entry name" value="Acyl-CoA dehydrogenase/oxidase, N-terminal domain"/>
    <property type="match status" value="1"/>
</dbReference>
<evidence type="ECO:0000256" key="3">
    <source>
        <dbReference type="ARBA" id="ARBA00022630"/>
    </source>
</evidence>
<dbReference type="Proteomes" id="UP001231924">
    <property type="component" value="Unassembled WGS sequence"/>
</dbReference>
<comment type="caution">
    <text evidence="8">The sequence shown here is derived from an EMBL/GenBank/DDBJ whole genome shotgun (WGS) entry which is preliminary data.</text>
</comment>
<protein>
    <submittedName>
        <fullName evidence="8">Acyl-CoA dehydrogenase</fullName>
    </submittedName>
</protein>
<comment type="similarity">
    <text evidence="2">Belongs to the acyl-CoA dehydrogenase family.</text>
</comment>
<keyword evidence="5" id="KW-0560">Oxidoreductase</keyword>
<dbReference type="InterPro" id="IPR013786">
    <property type="entry name" value="AcylCoA_DH/ox_N"/>
</dbReference>
<keyword evidence="4" id="KW-0274">FAD</keyword>
<gene>
    <name evidence="8" type="ORF">QRT03_09035</name>
</gene>
<dbReference type="PANTHER" id="PTHR43884">
    <property type="entry name" value="ACYL-COA DEHYDROGENASE"/>
    <property type="match status" value="1"/>
</dbReference>
<keyword evidence="9" id="KW-1185">Reference proteome</keyword>
<evidence type="ECO:0000256" key="2">
    <source>
        <dbReference type="ARBA" id="ARBA00009347"/>
    </source>
</evidence>
<evidence type="ECO:0000256" key="4">
    <source>
        <dbReference type="ARBA" id="ARBA00022827"/>
    </source>
</evidence>
<name>A0ABT7M606_9PSEU</name>
<reference evidence="8 9" key="1">
    <citation type="submission" date="2023-06" db="EMBL/GenBank/DDBJ databases">
        <title>Actinomycetospora Odt1-22.</title>
        <authorList>
            <person name="Supong K."/>
        </authorList>
    </citation>
    <scope>NUCLEOTIDE SEQUENCE [LARGE SCALE GENOMIC DNA]</scope>
    <source>
        <strain evidence="8 9">Odt1-22</strain>
    </source>
</reference>
<dbReference type="InterPro" id="IPR037069">
    <property type="entry name" value="AcylCoA_DH/ox_N_sf"/>
</dbReference>
<dbReference type="RefSeq" id="WP_286052340.1">
    <property type="nucleotide sequence ID" value="NZ_JASVWF010000002.1"/>
</dbReference>
<evidence type="ECO:0000256" key="5">
    <source>
        <dbReference type="ARBA" id="ARBA00023002"/>
    </source>
</evidence>
<dbReference type="InterPro" id="IPR009100">
    <property type="entry name" value="AcylCoA_DH/oxidase_NM_dom_sf"/>
</dbReference>
<dbReference type="PANTHER" id="PTHR43884:SF20">
    <property type="entry name" value="ACYL-COA DEHYDROGENASE FADE28"/>
    <property type="match status" value="1"/>
</dbReference>
<evidence type="ECO:0000313" key="8">
    <source>
        <dbReference type="EMBL" id="MDL5156097.1"/>
    </source>
</evidence>
<dbReference type="Gene3D" id="1.20.140.10">
    <property type="entry name" value="Butyryl-CoA Dehydrogenase, subunit A, domain 3"/>
    <property type="match status" value="1"/>
</dbReference>
<evidence type="ECO:0000313" key="9">
    <source>
        <dbReference type="Proteomes" id="UP001231924"/>
    </source>
</evidence>
<evidence type="ECO:0000259" key="6">
    <source>
        <dbReference type="Pfam" id="PF00441"/>
    </source>
</evidence>
<proteinExistence type="inferred from homology"/>
<dbReference type="Pfam" id="PF00441">
    <property type="entry name" value="Acyl-CoA_dh_1"/>
    <property type="match status" value="1"/>
</dbReference>
<evidence type="ECO:0000259" key="7">
    <source>
        <dbReference type="Pfam" id="PF02771"/>
    </source>
</evidence>
<sequence>MSDTAPDPDLLALVEDFFGTESGTATIAAAETGEFPTALWRAADGIGLSRIGLPEERGGAGGGIGDAVAVLIGSGRHAVPLPLLETWTAGWALTSAGRPVDGEPTGFAATAALRIDDGRASGDLHAVPWGRNVSRLVALHQDRVLLLDVRGATVRERTDLAGMPADDLTVDGTPAETLEIAREDLLSRAMLGRAAQLAGAIDAAAALTREYTQQREQFGRPIGRFQAVAEHVVLLAEAAAMSLHVVERAAMSLAFREAAFEATAAKLVVAEQAGIAIAAAHQAHGAMGMTREYRLQHLTRRLMTWRADLGDAANLATRLSHTAVAASSLAHLITDPEPRLEPAP</sequence>